<feature type="compositionally biased region" description="Basic and acidic residues" evidence="2">
    <location>
        <begin position="207"/>
        <end position="225"/>
    </location>
</feature>
<feature type="region of interest" description="Disordered" evidence="2">
    <location>
        <begin position="1"/>
        <end position="77"/>
    </location>
</feature>
<dbReference type="InterPro" id="IPR001660">
    <property type="entry name" value="SAM"/>
</dbReference>
<evidence type="ECO:0000256" key="2">
    <source>
        <dbReference type="SAM" id="MobiDB-lite"/>
    </source>
</evidence>
<dbReference type="SUPFAM" id="SSF47769">
    <property type="entry name" value="SAM/Pointed domain"/>
    <property type="match status" value="1"/>
</dbReference>
<sequence>MAELQPPEAPPDPAPTTTTITAATPIVPVSSEIDNTTSNIGTSLGPKRQRRPSVRLGEIGDPPATISNDSHPRLPKTTWKFHKHPRLVTKTSKTRPLTNLVNGGDNYHDNLDTNTTHNLEFGSRMPKLKKPTKKIRTNLAAVALKLDNGGVVGDNSRQDNDDGKAFREFEAEDYSESPVKEQSPVQSIDNAELDFWHRRPIRARVSKSRDDENGKPESESREERKCVTSNEGVRDWLIGLGLGRYAPVFEIHEVDDEVLPMLTLEDLKDMGINAVGSRRKMYIAILKLRKRFS</sequence>
<gene>
    <name evidence="4" type="ORF">ILEXP_LOCUS48729</name>
</gene>
<comment type="caution">
    <text evidence="4">The sequence shown here is derived from an EMBL/GenBank/DDBJ whole genome shotgun (WGS) entry which is preliminary data.</text>
</comment>
<dbReference type="PROSITE" id="PS50105">
    <property type="entry name" value="SAM_DOMAIN"/>
    <property type="match status" value="1"/>
</dbReference>
<evidence type="ECO:0000259" key="3">
    <source>
        <dbReference type="PROSITE" id="PS50105"/>
    </source>
</evidence>
<dbReference type="CDD" id="cd09487">
    <property type="entry name" value="SAM_superfamily"/>
    <property type="match status" value="1"/>
</dbReference>
<dbReference type="Proteomes" id="UP001642360">
    <property type="component" value="Unassembled WGS sequence"/>
</dbReference>
<dbReference type="Gene3D" id="1.10.150.50">
    <property type="entry name" value="Transcription Factor, Ets-1"/>
    <property type="match status" value="1"/>
</dbReference>
<dbReference type="EMBL" id="CAUOFW020007314">
    <property type="protein sequence ID" value="CAK9178802.1"/>
    <property type="molecule type" value="Genomic_DNA"/>
</dbReference>
<accession>A0ABC8UAL9</accession>
<keyword evidence="1" id="KW-0677">Repeat</keyword>
<keyword evidence="5" id="KW-1185">Reference proteome</keyword>
<feature type="region of interest" description="Disordered" evidence="2">
    <location>
        <begin position="206"/>
        <end position="225"/>
    </location>
</feature>
<organism evidence="4 5">
    <name type="scientific">Ilex paraguariensis</name>
    <name type="common">yerba mate</name>
    <dbReference type="NCBI Taxonomy" id="185542"/>
    <lineage>
        <taxon>Eukaryota</taxon>
        <taxon>Viridiplantae</taxon>
        <taxon>Streptophyta</taxon>
        <taxon>Embryophyta</taxon>
        <taxon>Tracheophyta</taxon>
        <taxon>Spermatophyta</taxon>
        <taxon>Magnoliopsida</taxon>
        <taxon>eudicotyledons</taxon>
        <taxon>Gunneridae</taxon>
        <taxon>Pentapetalae</taxon>
        <taxon>asterids</taxon>
        <taxon>campanulids</taxon>
        <taxon>Aquifoliales</taxon>
        <taxon>Aquifoliaceae</taxon>
        <taxon>Ilex</taxon>
    </lineage>
</organism>
<dbReference type="PANTHER" id="PTHR10627">
    <property type="entry name" value="SCP160"/>
    <property type="match status" value="1"/>
</dbReference>
<evidence type="ECO:0000313" key="5">
    <source>
        <dbReference type="Proteomes" id="UP001642360"/>
    </source>
</evidence>
<dbReference type="Pfam" id="PF00536">
    <property type="entry name" value="SAM_1"/>
    <property type="match status" value="1"/>
</dbReference>
<feature type="compositionally biased region" description="Polar residues" evidence="2">
    <location>
        <begin position="32"/>
        <end position="42"/>
    </location>
</feature>
<reference evidence="4 5" key="1">
    <citation type="submission" date="2024-02" db="EMBL/GenBank/DDBJ databases">
        <authorList>
            <person name="Vignale AGUSTIN F."/>
            <person name="Sosa J E."/>
            <person name="Modenutti C."/>
        </authorList>
    </citation>
    <scope>NUCLEOTIDE SEQUENCE [LARGE SCALE GENOMIC DNA]</scope>
</reference>
<proteinExistence type="predicted"/>
<protein>
    <recommendedName>
        <fullName evidence="3">SAM domain-containing protein</fullName>
    </recommendedName>
</protein>
<evidence type="ECO:0000256" key="1">
    <source>
        <dbReference type="ARBA" id="ARBA00022737"/>
    </source>
</evidence>
<dbReference type="SMART" id="SM00454">
    <property type="entry name" value="SAM"/>
    <property type="match status" value="1"/>
</dbReference>
<feature type="domain" description="SAM" evidence="3">
    <location>
        <begin position="228"/>
        <end position="291"/>
    </location>
</feature>
<evidence type="ECO:0000313" key="4">
    <source>
        <dbReference type="EMBL" id="CAK9178802.1"/>
    </source>
</evidence>
<dbReference type="PANTHER" id="PTHR10627:SF69">
    <property type="entry name" value="PROTEIN BICAUDAL C"/>
    <property type="match status" value="1"/>
</dbReference>
<feature type="compositionally biased region" description="Low complexity" evidence="2">
    <location>
        <begin position="15"/>
        <end position="25"/>
    </location>
</feature>
<dbReference type="AlphaFoldDB" id="A0ABC8UAL9"/>
<dbReference type="InterPro" id="IPR013761">
    <property type="entry name" value="SAM/pointed_sf"/>
</dbReference>
<name>A0ABC8UAL9_9AQUA</name>